<feature type="non-terminal residue" evidence="2">
    <location>
        <position position="1"/>
    </location>
</feature>
<name>A0AA38LNX8_TAXCH</name>
<dbReference type="EMBL" id="JAHRHJ020000001">
    <property type="protein sequence ID" value="KAH9329315.1"/>
    <property type="molecule type" value="Genomic_DNA"/>
</dbReference>
<comment type="caution">
    <text evidence="2">The sequence shown here is derived from an EMBL/GenBank/DDBJ whole genome shotgun (WGS) entry which is preliminary data.</text>
</comment>
<keyword evidence="3" id="KW-1185">Reference proteome</keyword>
<proteinExistence type="predicted"/>
<feature type="compositionally biased region" description="Basic and acidic residues" evidence="1">
    <location>
        <begin position="93"/>
        <end position="108"/>
    </location>
</feature>
<feature type="compositionally biased region" description="Basic and acidic residues" evidence="1">
    <location>
        <begin position="250"/>
        <end position="273"/>
    </location>
</feature>
<feature type="compositionally biased region" description="Low complexity" evidence="1">
    <location>
        <begin position="17"/>
        <end position="28"/>
    </location>
</feature>
<dbReference type="Proteomes" id="UP000824469">
    <property type="component" value="Unassembled WGS sequence"/>
</dbReference>
<feature type="region of interest" description="Disordered" evidence="1">
    <location>
        <begin position="242"/>
        <end position="299"/>
    </location>
</feature>
<evidence type="ECO:0000313" key="2">
    <source>
        <dbReference type="EMBL" id="KAH9329315.1"/>
    </source>
</evidence>
<feature type="region of interest" description="Disordered" evidence="1">
    <location>
        <begin position="70"/>
        <end position="128"/>
    </location>
</feature>
<organism evidence="2 3">
    <name type="scientific">Taxus chinensis</name>
    <name type="common">Chinese yew</name>
    <name type="synonym">Taxus wallichiana var. chinensis</name>
    <dbReference type="NCBI Taxonomy" id="29808"/>
    <lineage>
        <taxon>Eukaryota</taxon>
        <taxon>Viridiplantae</taxon>
        <taxon>Streptophyta</taxon>
        <taxon>Embryophyta</taxon>
        <taxon>Tracheophyta</taxon>
        <taxon>Spermatophyta</taxon>
        <taxon>Pinopsida</taxon>
        <taxon>Pinidae</taxon>
        <taxon>Conifers II</taxon>
        <taxon>Cupressales</taxon>
        <taxon>Taxaceae</taxon>
        <taxon>Taxus</taxon>
    </lineage>
</organism>
<accession>A0AA38LNX8</accession>
<feature type="region of interest" description="Disordered" evidence="1">
    <location>
        <begin position="1"/>
        <end position="48"/>
    </location>
</feature>
<reference evidence="2 3" key="1">
    <citation type="journal article" date="2021" name="Nat. Plants">
        <title>The Taxus genome provides insights into paclitaxel biosynthesis.</title>
        <authorList>
            <person name="Xiong X."/>
            <person name="Gou J."/>
            <person name="Liao Q."/>
            <person name="Li Y."/>
            <person name="Zhou Q."/>
            <person name="Bi G."/>
            <person name="Li C."/>
            <person name="Du R."/>
            <person name="Wang X."/>
            <person name="Sun T."/>
            <person name="Guo L."/>
            <person name="Liang H."/>
            <person name="Lu P."/>
            <person name="Wu Y."/>
            <person name="Zhang Z."/>
            <person name="Ro D.K."/>
            <person name="Shang Y."/>
            <person name="Huang S."/>
            <person name="Yan J."/>
        </authorList>
    </citation>
    <scope>NUCLEOTIDE SEQUENCE [LARGE SCALE GENOMIC DNA]</scope>
    <source>
        <strain evidence="2">Ta-2019</strain>
    </source>
</reference>
<evidence type="ECO:0000313" key="3">
    <source>
        <dbReference type="Proteomes" id="UP000824469"/>
    </source>
</evidence>
<feature type="compositionally biased region" description="Polar residues" evidence="1">
    <location>
        <begin position="1"/>
        <end position="16"/>
    </location>
</feature>
<dbReference type="AlphaFoldDB" id="A0AA38LNX8"/>
<sequence length="299" mass="32168">MAGSKSKGTQIAIQMNSSRRSSLSKFSKVGYSGNDSEQEQEGIGQGKLYAPPNKVLAAAGMTKIDTQLEKGTGKGKLYPAQGTAIQNKNDVLPSKEHSVDTQIKGKREEEEDDEEEGSAQGKLYSPGTALNNRIDHSQLWNKGKGVLEASKGVAGDIRRSLSQMKDRIVDKLAAVPVPADALDNARQSLESIIKDVTHAAQGLTKDAVHKIKVRLAEILPFVSPIQTGKIVDDVERDVLDMSEAPSGDSLTREEKGSSEQSDKHDGHHMETRDVSAAVTSSTIFPPRPSSFSGRIGHLT</sequence>
<evidence type="ECO:0000256" key="1">
    <source>
        <dbReference type="SAM" id="MobiDB-lite"/>
    </source>
</evidence>
<protein>
    <submittedName>
        <fullName evidence="2">Uncharacterized protein</fullName>
    </submittedName>
</protein>
<dbReference type="OMA" id="GHHMETR"/>
<gene>
    <name evidence="2" type="ORF">KI387_001423</name>
</gene>